<evidence type="ECO:0000256" key="6">
    <source>
        <dbReference type="RuleBase" id="RU003983"/>
    </source>
</evidence>
<keyword evidence="7" id="KW-1133">Transmembrane helix</keyword>
<comment type="similarity">
    <text evidence="6">Belongs to the peptidase M48 family.</text>
</comment>
<feature type="domain" description="Peptidase M48" evidence="8">
    <location>
        <begin position="169"/>
        <end position="231"/>
    </location>
</feature>
<dbReference type="PANTHER" id="PTHR22726:SF1">
    <property type="entry name" value="METALLOENDOPEPTIDASE OMA1, MITOCHONDRIAL"/>
    <property type="match status" value="1"/>
</dbReference>
<keyword evidence="5 6" id="KW-0482">Metalloprotease</keyword>
<dbReference type="Pfam" id="PF01435">
    <property type="entry name" value="Peptidase_M48"/>
    <property type="match status" value="1"/>
</dbReference>
<keyword evidence="4 6" id="KW-0862">Zinc</keyword>
<dbReference type="GO" id="GO:0046872">
    <property type="term" value="F:metal ion binding"/>
    <property type="evidence" value="ECO:0007669"/>
    <property type="project" value="UniProtKB-KW"/>
</dbReference>
<evidence type="ECO:0000256" key="1">
    <source>
        <dbReference type="ARBA" id="ARBA00022670"/>
    </source>
</evidence>
<reference evidence="9 10" key="1">
    <citation type="submission" date="2019-02" db="EMBL/GenBank/DDBJ databases">
        <title>Polymorphobacter sp. isolated from the lake at the Tibet of China.</title>
        <authorList>
            <person name="Li A."/>
        </authorList>
    </citation>
    <scope>NUCLEOTIDE SEQUENCE [LARGE SCALE GENOMIC DNA]</scope>
    <source>
        <strain evidence="9 10">DJ1R-1</strain>
    </source>
</reference>
<organism evidence="9 10">
    <name type="scientific">Glacieibacterium arshaanense</name>
    <dbReference type="NCBI Taxonomy" id="2511025"/>
    <lineage>
        <taxon>Bacteria</taxon>
        <taxon>Pseudomonadati</taxon>
        <taxon>Pseudomonadota</taxon>
        <taxon>Alphaproteobacteria</taxon>
        <taxon>Sphingomonadales</taxon>
        <taxon>Sphingosinicellaceae</taxon>
        <taxon>Glacieibacterium</taxon>
    </lineage>
</organism>
<dbReference type="EMBL" id="SIHO01000001">
    <property type="protein sequence ID" value="TFU06093.1"/>
    <property type="molecule type" value="Genomic_DNA"/>
</dbReference>
<evidence type="ECO:0000256" key="5">
    <source>
        <dbReference type="ARBA" id="ARBA00023049"/>
    </source>
</evidence>
<dbReference type="PANTHER" id="PTHR22726">
    <property type="entry name" value="METALLOENDOPEPTIDASE OMA1"/>
    <property type="match status" value="1"/>
</dbReference>
<keyword evidence="2" id="KW-0479">Metal-binding</keyword>
<keyword evidence="10" id="KW-1185">Reference proteome</keyword>
<keyword evidence="7" id="KW-0472">Membrane</keyword>
<sequence length="280" mass="29907">MTKPRYNMRPVPGLLRAGPDGDVFPVIVTPYGDRVVMRGEADIGAVPLRCLRRDPTQDARATLHRTDWRGWRLDVADVTPDSWVSGIKLKSRLPLRGLAIVAALLLVIIIGLWLGRDRIIIATAPLLPHRVTDQIGRDYLAEMGRVCDNGPGSAALMRLTARLAPPTLPEPLSVKVVDSADVNAVALPGGHVAVYRGLIAQAGSPDEVAAALAHEIEHVAYQHPNQLILRESGPAVLARTLGNSELEVADLTVLKKGDKAAEAEADAGAITLLDAANIST</sequence>
<proteinExistence type="inferred from homology"/>
<keyword evidence="1 6" id="KW-0645">Protease</keyword>
<evidence type="ECO:0000313" key="10">
    <source>
        <dbReference type="Proteomes" id="UP000297737"/>
    </source>
</evidence>
<evidence type="ECO:0000256" key="2">
    <source>
        <dbReference type="ARBA" id="ARBA00022723"/>
    </source>
</evidence>
<protein>
    <recommendedName>
        <fullName evidence="8">Peptidase M48 domain-containing protein</fullName>
    </recommendedName>
</protein>
<dbReference type="InterPro" id="IPR001915">
    <property type="entry name" value="Peptidase_M48"/>
</dbReference>
<evidence type="ECO:0000256" key="7">
    <source>
        <dbReference type="SAM" id="Phobius"/>
    </source>
</evidence>
<dbReference type="AlphaFoldDB" id="A0A4Y9ESE0"/>
<dbReference type="RefSeq" id="WP_135244817.1">
    <property type="nucleotide sequence ID" value="NZ_SIHO01000001.1"/>
</dbReference>
<gene>
    <name evidence="9" type="ORF">EUV02_03505</name>
</gene>
<feature type="transmembrane region" description="Helical" evidence="7">
    <location>
        <begin position="97"/>
        <end position="115"/>
    </location>
</feature>
<dbReference type="GO" id="GO:0051603">
    <property type="term" value="P:proteolysis involved in protein catabolic process"/>
    <property type="evidence" value="ECO:0007669"/>
    <property type="project" value="TreeGrafter"/>
</dbReference>
<dbReference type="Gene3D" id="3.30.2010.10">
    <property type="entry name" value="Metalloproteases ('zincins'), catalytic domain"/>
    <property type="match status" value="1"/>
</dbReference>
<name>A0A4Y9ESE0_9SPHN</name>
<accession>A0A4Y9ESE0</accession>
<keyword evidence="7" id="KW-0812">Transmembrane</keyword>
<comment type="cofactor">
    <cofactor evidence="6">
        <name>Zn(2+)</name>
        <dbReference type="ChEBI" id="CHEBI:29105"/>
    </cofactor>
    <text evidence="6">Binds 1 zinc ion per subunit.</text>
</comment>
<dbReference type="GO" id="GO:0004222">
    <property type="term" value="F:metalloendopeptidase activity"/>
    <property type="evidence" value="ECO:0007669"/>
    <property type="project" value="InterPro"/>
</dbReference>
<dbReference type="Proteomes" id="UP000297737">
    <property type="component" value="Unassembled WGS sequence"/>
</dbReference>
<evidence type="ECO:0000256" key="3">
    <source>
        <dbReference type="ARBA" id="ARBA00022801"/>
    </source>
</evidence>
<dbReference type="OrthoDB" id="9810445at2"/>
<evidence type="ECO:0000259" key="8">
    <source>
        <dbReference type="Pfam" id="PF01435"/>
    </source>
</evidence>
<keyword evidence="3 6" id="KW-0378">Hydrolase</keyword>
<comment type="caution">
    <text evidence="9">The sequence shown here is derived from an EMBL/GenBank/DDBJ whole genome shotgun (WGS) entry which is preliminary data.</text>
</comment>
<dbReference type="InterPro" id="IPR051156">
    <property type="entry name" value="Mito/Outer_Membr_Metalloprot"/>
</dbReference>
<dbReference type="GO" id="GO:0016020">
    <property type="term" value="C:membrane"/>
    <property type="evidence" value="ECO:0007669"/>
    <property type="project" value="TreeGrafter"/>
</dbReference>
<evidence type="ECO:0000256" key="4">
    <source>
        <dbReference type="ARBA" id="ARBA00022833"/>
    </source>
</evidence>
<evidence type="ECO:0000313" key="9">
    <source>
        <dbReference type="EMBL" id="TFU06093.1"/>
    </source>
</evidence>